<sequence length="258" mass="27238">MDAACEQSGAPSDRAIFVPLDLASCDSISECASHVRSACGRCDALVCNAGLLHPQRTLTADGWEANLACHVLGHQLLARLLLPLLRQSPAGGRVVSVASTLHKVASAADLLADPMSERGYTMFGAYGRSKLAQVALSAEQQRRESARGSGVVCVSLHPGNVITEVTREMPYAVRLAYQAAGPLIRFGAPSLYDGAATTVYAAASDDAATLRGAYLERCLVAQPHADAEDEAVGRQVWELSDQLLAPWLPRDALGGEKS</sequence>
<dbReference type="SUPFAM" id="SSF51735">
    <property type="entry name" value="NAD(P)-binding Rossmann-fold domains"/>
    <property type="match status" value="1"/>
</dbReference>
<dbReference type="PANTHER" id="PTHR43157:SF31">
    <property type="entry name" value="PHOSPHATIDYLINOSITOL-GLYCAN BIOSYNTHESIS CLASS F PROTEIN"/>
    <property type="match status" value="1"/>
</dbReference>
<dbReference type="PANTHER" id="PTHR43157">
    <property type="entry name" value="PHOSPHATIDYLINOSITOL-GLYCAN BIOSYNTHESIS CLASS F PROTEIN-RELATED"/>
    <property type="match status" value="1"/>
</dbReference>
<dbReference type="OrthoDB" id="191139at2759"/>
<dbReference type="EMBL" id="JWZX01003088">
    <property type="protein sequence ID" value="KOO24495.1"/>
    <property type="molecule type" value="Genomic_DNA"/>
</dbReference>
<dbReference type="Pfam" id="PF00106">
    <property type="entry name" value="adh_short"/>
    <property type="match status" value="1"/>
</dbReference>
<proteinExistence type="predicted"/>
<dbReference type="PRINTS" id="PR00081">
    <property type="entry name" value="GDHRDH"/>
</dbReference>
<dbReference type="GO" id="GO:0016491">
    <property type="term" value="F:oxidoreductase activity"/>
    <property type="evidence" value="ECO:0007669"/>
    <property type="project" value="UniProtKB-KW"/>
</dbReference>
<keyword evidence="3" id="KW-1185">Reference proteome</keyword>
<dbReference type="InterPro" id="IPR002347">
    <property type="entry name" value="SDR_fam"/>
</dbReference>
<gene>
    <name evidence="2" type="ORF">Ctob_009766</name>
</gene>
<comment type="caution">
    <text evidence="2">The sequence shown here is derived from an EMBL/GenBank/DDBJ whole genome shotgun (WGS) entry which is preliminary data.</text>
</comment>
<evidence type="ECO:0000313" key="3">
    <source>
        <dbReference type="Proteomes" id="UP000037460"/>
    </source>
</evidence>
<keyword evidence="1" id="KW-0560">Oxidoreductase</keyword>
<evidence type="ECO:0000313" key="2">
    <source>
        <dbReference type="EMBL" id="KOO24495.1"/>
    </source>
</evidence>
<name>A0A0M0JDF9_9EUKA</name>
<reference evidence="3" key="1">
    <citation type="journal article" date="2015" name="PLoS Genet.">
        <title>Genome Sequence and Transcriptome Analyses of Chrysochromulina tobin: Metabolic Tools for Enhanced Algal Fitness in the Prominent Order Prymnesiales (Haptophyceae).</title>
        <authorList>
            <person name="Hovde B.T."/>
            <person name="Deodato C.R."/>
            <person name="Hunsperger H.M."/>
            <person name="Ryken S.A."/>
            <person name="Yost W."/>
            <person name="Jha R.K."/>
            <person name="Patterson J."/>
            <person name="Monnat R.J. Jr."/>
            <person name="Barlow S.B."/>
            <person name="Starkenburg S.R."/>
            <person name="Cattolico R.A."/>
        </authorList>
    </citation>
    <scope>NUCLEOTIDE SEQUENCE</scope>
    <source>
        <strain evidence="3">CCMP291</strain>
    </source>
</reference>
<accession>A0A0M0JDF9</accession>
<dbReference type="Proteomes" id="UP000037460">
    <property type="component" value="Unassembled WGS sequence"/>
</dbReference>
<dbReference type="AlphaFoldDB" id="A0A0M0JDF9"/>
<organism evidence="2 3">
    <name type="scientific">Chrysochromulina tobinii</name>
    <dbReference type="NCBI Taxonomy" id="1460289"/>
    <lineage>
        <taxon>Eukaryota</taxon>
        <taxon>Haptista</taxon>
        <taxon>Haptophyta</taxon>
        <taxon>Prymnesiophyceae</taxon>
        <taxon>Prymnesiales</taxon>
        <taxon>Chrysochromulinaceae</taxon>
        <taxon>Chrysochromulina</taxon>
    </lineage>
</organism>
<dbReference type="Gene3D" id="3.40.50.720">
    <property type="entry name" value="NAD(P)-binding Rossmann-like Domain"/>
    <property type="match status" value="1"/>
</dbReference>
<protein>
    <submittedName>
        <fullName evidence="2">Short-chain dehydrogenase reductase sdr</fullName>
    </submittedName>
</protein>
<evidence type="ECO:0000256" key="1">
    <source>
        <dbReference type="ARBA" id="ARBA00023002"/>
    </source>
</evidence>
<dbReference type="InterPro" id="IPR036291">
    <property type="entry name" value="NAD(P)-bd_dom_sf"/>
</dbReference>